<evidence type="ECO:0000313" key="3">
    <source>
        <dbReference type="Proteomes" id="UP000005778"/>
    </source>
</evidence>
<keyword evidence="3" id="KW-1185">Reference proteome</keyword>
<dbReference type="STRING" id="879212.DespoDRAFT_03249"/>
<dbReference type="Proteomes" id="UP000005778">
    <property type="component" value="Chromosome"/>
</dbReference>
<reference evidence="2 3" key="1">
    <citation type="submission" date="2011-09" db="EMBL/GenBank/DDBJ databases">
        <authorList>
            <consortium name="US DOE Joint Genome Institute (JGI-PGF)"/>
            <person name="Lucas S."/>
            <person name="Han J."/>
            <person name="Lapidus A."/>
            <person name="Cheng J.-F."/>
            <person name="Goodwin L."/>
            <person name="Pitluck S."/>
            <person name="Peters L."/>
            <person name="Land M.L."/>
            <person name="Hauser L."/>
            <person name="Orellana R."/>
            <person name="Lovley D."/>
            <person name="Woyke T.J."/>
        </authorList>
    </citation>
    <scope>NUCLEOTIDE SEQUENCE [LARGE SCALE GENOMIC DNA]</scope>
    <source>
        <strain evidence="2 3">2ac9</strain>
    </source>
</reference>
<evidence type="ECO:0000313" key="2">
    <source>
        <dbReference type="EMBL" id="EIM65029.1"/>
    </source>
</evidence>
<name>I5B6B6_9BACT</name>
<dbReference type="eggNOG" id="ENOG502ZQWW">
    <property type="taxonomic scope" value="Bacteria"/>
</dbReference>
<dbReference type="HOGENOM" id="CLU_1956063_0_0_7"/>
<dbReference type="AlphaFoldDB" id="I5B6B6"/>
<dbReference type="OrthoDB" id="5422499at2"/>
<dbReference type="EMBL" id="CM001488">
    <property type="protein sequence ID" value="EIM65029.1"/>
    <property type="molecule type" value="Genomic_DNA"/>
</dbReference>
<evidence type="ECO:0000256" key="1">
    <source>
        <dbReference type="SAM" id="MobiDB-lite"/>
    </source>
</evidence>
<dbReference type="RefSeq" id="WP_004074801.1">
    <property type="nucleotide sequence ID" value="NZ_CM001488.1"/>
</dbReference>
<feature type="compositionally biased region" description="Acidic residues" evidence="1">
    <location>
        <begin position="112"/>
        <end position="128"/>
    </location>
</feature>
<protein>
    <submittedName>
        <fullName evidence="2">Uncharacterized protein</fullName>
    </submittedName>
</protein>
<feature type="region of interest" description="Disordered" evidence="1">
    <location>
        <begin position="99"/>
        <end position="128"/>
    </location>
</feature>
<accession>I5B6B6</accession>
<proteinExistence type="predicted"/>
<sequence length="128" mass="15067">MAKKMTISDAVEVFDLYDLYEEIIDAYEADFYTRSEMEADLRDLIEEHDEIYEFSADEDDGYAESFERNLKEAISMIFDDHGLDLDLDDQFMDEDDIDVYDDEPMVGTPVRDEDEDEDAFGEDEDEMF</sequence>
<organism evidence="2 3">
    <name type="scientific">Desulfobacter postgatei 2ac9</name>
    <dbReference type="NCBI Taxonomy" id="879212"/>
    <lineage>
        <taxon>Bacteria</taxon>
        <taxon>Pseudomonadati</taxon>
        <taxon>Thermodesulfobacteriota</taxon>
        <taxon>Desulfobacteria</taxon>
        <taxon>Desulfobacterales</taxon>
        <taxon>Desulfobacteraceae</taxon>
        <taxon>Desulfobacter</taxon>
    </lineage>
</organism>
<gene>
    <name evidence="2" type="ORF">DespoDRAFT_03249</name>
</gene>
<reference evidence="2 3" key="2">
    <citation type="submission" date="2012-02" db="EMBL/GenBank/DDBJ databases">
        <title>Improved High-Quality Draft sequence of Desulfobacter postgatei 2ac9.</title>
        <authorList>
            <consortium name="US DOE Joint Genome Institute"/>
            <person name="Lucas S."/>
            <person name="Han J."/>
            <person name="Lapidus A."/>
            <person name="Cheng J.-F."/>
            <person name="Goodwin L."/>
            <person name="Pitluck S."/>
            <person name="Peters L."/>
            <person name="Ovchinnikova G."/>
            <person name="Held B."/>
            <person name="Detter J.C."/>
            <person name="Han C."/>
            <person name="Tapia R."/>
            <person name="Land M."/>
            <person name="Hauser L."/>
            <person name="Kyrpides N."/>
            <person name="Ivanova N."/>
            <person name="Pagani I."/>
            <person name="Orellana R."/>
            <person name="Lovley D."/>
            <person name="Woyke T."/>
        </authorList>
    </citation>
    <scope>NUCLEOTIDE SEQUENCE [LARGE SCALE GENOMIC DNA]</scope>
    <source>
        <strain evidence="2 3">2ac9</strain>
    </source>
</reference>